<dbReference type="SUPFAM" id="SSF52821">
    <property type="entry name" value="Rhodanese/Cell cycle control phosphatase"/>
    <property type="match status" value="2"/>
</dbReference>
<dbReference type="CDD" id="cd01449">
    <property type="entry name" value="TST_Repeat_2"/>
    <property type="match status" value="1"/>
</dbReference>
<reference evidence="5" key="1">
    <citation type="submission" date="2016-10" db="EMBL/GenBank/DDBJ databases">
        <authorList>
            <person name="Varghese N."/>
            <person name="Submissions S."/>
        </authorList>
    </citation>
    <scope>NUCLEOTIDE SEQUENCE [LARGE SCALE GENOMIC DNA]</scope>
    <source>
        <strain evidence="5">DSM 45459</strain>
    </source>
</reference>
<feature type="domain" description="Rhodanese" evidence="3">
    <location>
        <begin position="161"/>
        <end position="277"/>
    </location>
</feature>
<evidence type="ECO:0000313" key="4">
    <source>
        <dbReference type="EMBL" id="SDQ07742.1"/>
    </source>
</evidence>
<keyword evidence="4" id="KW-0670">Pyruvate</keyword>
<dbReference type="InterPro" id="IPR001763">
    <property type="entry name" value="Rhodanese-like_dom"/>
</dbReference>
<accession>A0A1H0XXU5</accession>
<dbReference type="InterPro" id="IPR036873">
    <property type="entry name" value="Rhodanese-like_dom_sf"/>
</dbReference>
<evidence type="ECO:0000259" key="3">
    <source>
        <dbReference type="PROSITE" id="PS50206"/>
    </source>
</evidence>
<protein>
    <submittedName>
        <fullName evidence="4">Thiosulfate/3-mercaptopyruvate sulfurtransferase</fullName>
    </submittedName>
</protein>
<name>A0A1H0XXU5_9ACTN</name>
<organism evidence="4 5">
    <name type="scientific">Actinopolyspora saharensis</name>
    <dbReference type="NCBI Taxonomy" id="995062"/>
    <lineage>
        <taxon>Bacteria</taxon>
        <taxon>Bacillati</taxon>
        <taxon>Actinomycetota</taxon>
        <taxon>Actinomycetes</taxon>
        <taxon>Actinopolysporales</taxon>
        <taxon>Actinopolysporaceae</taxon>
        <taxon>Actinopolyspora</taxon>
    </lineage>
</organism>
<dbReference type="SMART" id="SM00450">
    <property type="entry name" value="RHOD"/>
    <property type="match status" value="2"/>
</dbReference>
<dbReference type="RefSeq" id="WP_092522443.1">
    <property type="nucleotide sequence ID" value="NZ_FNKO01000001.1"/>
</dbReference>
<evidence type="ECO:0000256" key="2">
    <source>
        <dbReference type="ARBA" id="ARBA00022737"/>
    </source>
</evidence>
<keyword evidence="1 4" id="KW-0808">Transferase</keyword>
<dbReference type="InterPro" id="IPR001307">
    <property type="entry name" value="Thiosulphate_STrfase_CS"/>
</dbReference>
<dbReference type="OrthoDB" id="9770030at2"/>
<feature type="domain" description="Rhodanese" evidence="3">
    <location>
        <begin position="16"/>
        <end position="133"/>
    </location>
</feature>
<keyword evidence="2" id="KW-0677">Repeat</keyword>
<sequence>MTPLISPSELRSLLEGEPAPALLDVRWNLMGPPGRQEYDRAHLPGAVFVDLETELAAPAGPGGRHPLPEAEQLQRAFRDAGVDSERPVVVYDAGDGSVAARGWWLLRWAGHARVFVLDGGFAAWVEEGGATTTRVPHPEPGDFVVRPGGMPTADADAAARLARTGVLLDARAGERYRGEREPVDPRAGHIPGAVNAPAAEHVTADGRWRAPEELADRFAGLGVSGTDEVGAYCGSGVNACSVVLALEQAGLRSPEAPAVLYPGSWSEWAGDPRQEAAVGPEAG</sequence>
<proteinExistence type="predicted"/>
<keyword evidence="5" id="KW-1185">Reference proteome</keyword>
<dbReference type="PROSITE" id="PS50206">
    <property type="entry name" value="RHODANESE_3"/>
    <property type="match status" value="2"/>
</dbReference>
<evidence type="ECO:0000313" key="5">
    <source>
        <dbReference type="Proteomes" id="UP000199301"/>
    </source>
</evidence>
<dbReference type="CDD" id="cd01448">
    <property type="entry name" value="TST_Repeat_1"/>
    <property type="match status" value="1"/>
</dbReference>
<dbReference type="GO" id="GO:0004792">
    <property type="term" value="F:thiosulfate-cyanide sulfurtransferase activity"/>
    <property type="evidence" value="ECO:0007669"/>
    <property type="project" value="InterPro"/>
</dbReference>
<dbReference type="PANTHER" id="PTHR11364">
    <property type="entry name" value="THIOSULFATE SULFERTANSFERASE"/>
    <property type="match status" value="1"/>
</dbReference>
<dbReference type="EMBL" id="FNKO01000001">
    <property type="protein sequence ID" value="SDQ07742.1"/>
    <property type="molecule type" value="Genomic_DNA"/>
</dbReference>
<dbReference type="Pfam" id="PF00581">
    <property type="entry name" value="Rhodanese"/>
    <property type="match status" value="2"/>
</dbReference>
<dbReference type="PANTHER" id="PTHR11364:SF27">
    <property type="entry name" value="SULFURTRANSFERASE"/>
    <property type="match status" value="1"/>
</dbReference>
<evidence type="ECO:0000256" key="1">
    <source>
        <dbReference type="ARBA" id="ARBA00022679"/>
    </source>
</evidence>
<dbReference type="STRING" id="995062.SAMN04489718_0092"/>
<dbReference type="AlphaFoldDB" id="A0A1H0XXU5"/>
<dbReference type="Gene3D" id="3.40.250.10">
    <property type="entry name" value="Rhodanese-like domain"/>
    <property type="match status" value="2"/>
</dbReference>
<gene>
    <name evidence="4" type="ORF">SAMN04489718_0092</name>
</gene>
<dbReference type="InterPro" id="IPR045078">
    <property type="entry name" value="TST/MPST-like"/>
</dbReference>
<dbReference type="PROSITE" id="PS00380">
    <property type="entry name" value="RHODANESE_1"/>
    <property type="match status" value="1"/>
</dbReference>
<dbReference type="Proteomes" id="UP000199301">
    <property type="component" value="Unassembled WGS sequence"/>
</dbReference>